<dbReference type="WBParaSite" id="PSU_v2.g9626.t1">
    <property type="protein sequence ID" value="PSU_v2.g9626.t1"/>
    <property type="gene ID" value="PSU_v2.g9626"/>
</dbReference>
<dbReference type="Proteomes" id="UP000887577">
    <property type="component" value="Unplaced"/>
</dbReference>
<evidence type="ECO:0000313" key="2">
    <source>
        <dbReference type="WBParaSite" id="PSU_v2.g9626.t1"/>
    </source>
</evidence>
<evidence type="ECO:0000313" key="1">
    <source>
        <dbReference type="Proteomes" id="UP000887577"/>
    </source>
</evidence>
<accession>A0A914ZH67</accession>
<dbReference type="InterPro" id="IPR011009">
    <property type="entry name" value="Kinase-like_dom_sf"/>
</dbReference>
<sequence>MGSNRQPDPMMPQVGGSITHPEHGEFKILKSLASGPFSDVFKVLHIQGNERYAMKCEKEEGNIRYKYI</sequence>
<protein>
    <submittedName>
        <fullName evidence="2">Uncharacterized protein</fullName>
    </submittedName>
</protein>
<dbReference type="SUPFAM" id="SSF56112">
    <property type="entry name" value="Protein kinase-like (PK-like)"/>
    <property type="match status" value="1"/>
</dbReference>
<reference evidence="2" key="1">
    <citation type="submission" date="2022-11" db="UniProtKB">
        <authorList>
            <consortium name="WormBaseParasite"/>
        </authorList>
    </citation>
    <scope>IDENTIFICATION</scope>
</reference>
<name>A0A914ZH67_9BILA</name>
<keyword evidence="1" id="KW-1185">Reference proteome</keyword>
<dbReference type="Gene3D" id="3.30.200.20">
    <property type="entry name" value="Phosphorylase Kinase, domain 1"/>
    <property type="match status" value="1"/>
</dbReference>
<organism evidence="1 2">
    <name type="scientific">Panagrolaimus superbus</name>
    <dbReference type="NCBI Taxonomy" id="310955"/>
    <lineage>
        <taxon>Eukaryota</taxon>
        <taxon>Metazoa</taxon>
        <taxon>Ecdysozoa</taxon>
        <taxon>Nematoda</taxon>
        <taxon>Chromadorea</taxon>
        <taxon>Rhabditida</taxon>
        <taxon>Tylenchina</taxon>
        <taxon>Panagrolaimomorpha</taxon>
        <taxon>Panagrolaimoidea</taxon>
        <taxon>Panagrolaimidae</taxon>
        <taxon>Panagrolaimus</taxon>
    </lineage>
</organism>
<dbReference type="AlphaFoldDB" id="A0A914ZH67"/>
<proteinExistence type="predicted"/>